<dbReference type="PANTHER" id="PTHR13271:SF34">
    <property type="entry name" value="N-LYSINE METHYLTRANSFERASE SETD6"/>
    <property type="match status" value="1"/>
</dbReference>
<dbReference type="InterPro" id="IPR046341">
    <property type="entry name" value="SET_dom_sf"/>
</dbReference>
<sequence length="849" mass="94209">MARNGSQKAKKPATTNQDRLEILLDWFKDNGVQYNDEAITIVTKDRRGSISPLVAAVTSARSQKKEGKMGHKLAKGIHTNGKIISDDGFGVISKRSIELDEAIVIIPKTAVLSPKTSPLSNIFSDLNSTRFRKHSIASVESDEDGFQLESKPTIATTTTAAASSSNNNNNRNGNNGYNVATTTTVACMPIIPSEGNLPLTICLMYEMSLGTKSPWYGYIQSLPKQADVPLLWTADAIGYLKGTDLETHLQVDHKRLKNEFGQLQKLCNMYPQVFIDGNEGGIRWDSFGDFLRVYSLVTSRAFKIDDFHGDAMVPFADIFNHLTAKEHVHIESDPNVCDMCGVMEEFGCEHIMAETEDNGGSELDTDDDDDDDDGAWSDVGSKDIDRNVSSDDDDDDESEEDESKDYLPLLVDENGDSVSSNSANKEDVGGSENYSGEDYDEGEEEIDKEGLSMGALDMVMVKPCLAGQEVYNTYGEHSSGYFLHRYGFCDTENPFDEVHIDSDFVFSTCASMTSPEQAKIVMELVNTYGDLFFNDRHNSDDEDEDSGDTESEFLNIEHRKLDGSEIQSPSSILENDNDGEDSSSKDWDKCGAPTPPENGLFVVSSVDPSESPDSDEAGFSGMTMDPIFRISYPGHPDVKLATLITIALADYNVLKALDQSADPDILSQQLDRLDLFWTSWLEAITEGCGPNSAYNKANIKVYEHQQQKDAALDDDNDDDNDNEEDDNEDGYYNVQKFKVPQTLSGGGRKKKRGHHGSSISKGWKVVPKPKAPPVIGLKTIKQVYRALGLIVKERLKLYSEYDKLFAKRPNNPELGSRWDRAWTLRVNEKRLLFACMKLFESAESKVVIK</sequence>
<gene>
    <name evidence="2" type="ORF">H4219_003108</name>
</gene>
<name>A0A9W7ZVT5_9FUNG</name>
<feature type="compositionally biased region" description="Acidic residues" evidence="1">
    <location>
        <begin position="390"/>
        <end position="403"/>
    </location>
</feature>
<dbReference type="CDD" id="cd10527">
    <property type="entry name" value="SET_LSMT"/>
    <property type="match status" value="1"/>
</dbReference>
<comment type="caution">
    <text evidence="2">The sequence shown here is derived from an EMBL/GenBank/DDBJ whole genome shotgun (WGS) entry which is preliminary data.</text>
</comment>
<dbReference type="InterPro" id="IPR050600">
    <property type="entry name" value="SETD3_SETD6_MTase"/>
</dbReference>
<keyword evidence="3" id="KW-1185">Reference proteome</keyword>
<feature type="region of interest" description="Disordered" evidence="1">
    <location>
        <begin position="356"/>
        <end position="446"/>
    </location>
</feature>
<dbReference type="GO" id="GO:0016279">
    <property type="term" value="F:protein-lysine N-methyltransferase activity"/>
    <property type="evidence" value="ECO:0007669"/>
    <property type="project" value="TreeGrafter"/>
</dbReference>
<feature type="region of interest" description="Disordered" evidence="1">
    <location>
        <begin position="558"/>
        <end position="591"/>
    </location>
</feature>
<feature type="compositionally biased region" description="Acidic residues" evidence="1">
    <location>
        <begin position="356"/>
        <end position="375"/>
    </location>
</feature>
<reference evidence="2" key="1">
    <citation type="submission" date="2022-07" db="EMBL/GenBank/DDBJ databases">
        <title>Phylogenomic reconstructions and comparative analyses of Kickxellomycotina fungi.</title>
        <authorList>
            <person name="Reynolds N.K."/>
            <person name="Stajich J.E."/>
            <person name="Barry K."/>
            <person name="Grigoriev I.V."/>
            <person name="Crous P."/>
            <person name="Smith M.E."/>
        </authorList>
    </citation>
    <scope>NUCLEOTIDE SEQUENCE</scope>
    <source>
        <strain evidence="2">NBRC 100468</strain>
    </source>
</reference>
<evidence type="ECO:0000313" key="2">
    <source>
        <dbReference type="EMBL" id="KAJ1917646.1"/>
    </source>
</evidence>
<dbReference type="Gene3D" id="3.90.1410.10">
    <property type="entry name" value="set domain protein methyltransferase, domain 1"/>
    <property type="match status" value="1"/>
</dbReference>
<feature type="compositionally biased region" description="Acidic residues" evidence="1">
    <location>
        <begin position="435"/>
        <end position="446"/>
    </location>
</feature>
<feature type="compositionally biased region" description="Acidic residues" evidence="1">
    <location>
        <begin position="712"/>
        <end position="729"/>
    </location>
</feature>
<feature type="region of interest" description="Disordered" evidence="1">
    <location>
        <begin position="707"/>
        <end position="763"/>
    </location>
</feature>
<evidence type="ECO:0000313" key="3">
    <source>
        <dbReference type="Proteomes" id="UP001150538"/>
    </source>
</evidence>
<protein>
    <recommendedName>
        <fullName evidence="4">SET domain-containing protein</fullName>
    </recommendedName>
</protein>
<feature type="compositionally biased region" description="Polar residues" evidence="1">
    <location>
        <begin position="565"/>
        <end position="574"/>
    </location>
</feature>
<evidence type="ECO:0008006" key="4">
    <source>
        <dbReference type="Google" id="ProtNLM"/>
    </source>
</evidence>
<organism evidence="2 3">
    <name type="scientific">Mycoemilia scoparia</name>
    <dbReference type="NCBI Taxonomy" id="417184"/>
    <lineage>
        <taxon>Eukaryota</taxon>
        <taxon>Fungi</taxon>
        <taxon>Fungi incertae sedis</taxon>
        <taxon>Zoopagomycota</taxon>
        <taxon>Kickxellomycotina</taxon>
        <taxon>Kickxellomycetes</taxon>
        <taxon>Kickxellales</taxon>
        <taxon>Kickxellaceae</taxon>
        <taxon>Mycoemilia</taxon>
    </lineage>
</organism>
<dbReference type="EMBL" id="JANBPU010000066">
    <property type="protein sequence ID" value="KAJ1917646.1"/>
    <property type="molecule type" value="Genomic_DNA"/>
</dbReference>
<dbReference type="OrthoDB" id="441812at2759"/>
<dbReference type="PANTHER" id="PTHR13271">
    <property type="entry name" value="UNCHARACTERIZED PUTATIVE METHYLTRANSFERASE"/>
    <property type="match status" value="1"/>
</dbReference>
<feature type="compositionally biased region" description="Basic and acidic residues" evidence="1">
    <location>
        <begin position="380"/>
        <end position="389"/>
    </location>
</feature>
<dbReference type="GO" id="GO:0005634">
    <property type="term" value="C:nucleus"/>
    <property type="evidence" value="ECO:0007669"/>
    <property type="project" value="TreeGrafter"/>
</dbReference>
<dbReference type="Proteomes" id="UP001150538">
    <property type="component" value="Unassembled WGS sequence"/>
</dbReference>
<proteinExistence type="predicted"/>
<dbReference type="SUPFAM" id="SSF82199">
    <property type="entry name" value="SET domain"/>
    <property type="match status" value="2"/>
</dbReference>
<accession>A0A9W7ZVT5</accession>
<dbReference type="AlphaFoldDB" id="A0A9W7ZVT5"/>
<evidence type="ECO:0000256" key="1">
    <source>
        <dbReference type="SAM" id="MobiDB-lite"/>
    </source>
</evidence>